<evidence type="ECO:0000313" key="2">
    <source>
        <dbReference type="EMBL" id="GLS73666.1"/>
    </source>
</evidence>
<keyword evidence="3" id="KW-1185">Reference proteome</keyword>
<feature type="chain" id="PRO_5041207367" description="Heme utilization protein" evidence="1">
    <location>
        <begin position="24"/>
        <end position="132"/>
    </location>
</feature>
<dbReference type="RefSeq" id="WP_238197738.1">
    <property type="nucleotide sequence ID" value="NZ_BPQZ01000021.1"/>
</dbReference>
<feature type="signal peptide" evidence="1">
    <location>
        <begin position="1"/>
        <end position="23"/>
    </location>
</feature>
<sequence length="132" mass="13409">MARTPAAVLAAALSISALCPASAATKKVHVPDQYDGSWSITAVTTEGPCSPSTTYHVQIKDNDTSIPGEDIDIDGSVTSSGVVTATITKGSVKVPITGSLDPKGTGRGTWQTKGGLVACTGSWSATRSRSDT</sequence>
<proteinExistence type="predicted"/>
<dbReference type="AlphaFoldDB" id="A0AA37TQ68"/>
<dbReference type="EMBL" id="BSPL01000028">
    <property type="protein sequence ID" value="GLS73666.1"/>
    <property type="molecule type" value="Genomic_DNA"/>
</dbReference>
<reference evidence="3" key="1">
    <citation type="journal article" date="2019" name="Int. J. Syst. Evol. Microbiol.">
        <title>The Global Catalogue of Microorganisms (GCM) 10K type strain sequencing project: providing services to taxonomists for standard genome sequencing and annotation.</title>
        <authorList>
            <consortium name="The Broad Institute Genomics Platform"/>
            <consortium name="The Broad Institute Genome Sequencing Center for Infectious Disease"/>
            <person name="Wu L."/>
            <person name="Ma J."/>
        </authorList>
    </citation>
    <scope>NUCLEOTIDE SEQUENCE [LARGE SCALE GENOMIC DNA]</scope>
    <source>
        <strain evidence="3">NBRC 103632</strain>
    </source>
</reference>
<evidence type="ECO:0008006" key="4">
    <source>
        <dbReference type="Google" id="ProtNLM"/>
    </source>
</evidence>
<dbReference type="Proteomes" id="UP001157440">
    <property type="component" value="Unassembled WGS sequence"/>
</dbReference>
<organism evidence="2 3">
    <name type="scientific">Methylobacterium tardum</name>
    <dbReference type="NCBI Taxonomy" id="374432"/>
    <lineage>
        <taxon>Bacteria</taxon>
        <taxon>Pseudomonadati</taxon>
        <taxon>Pseudomonadota</taxon>
        <taxon>Alphaproteobacteria</taxon>
        <taxon>Hyphomicrobiales</taxon>
        <taxon>Methylobacteriaceae</taxon>
        <taxon>Methylobacterium</taxon>
    </lineage>
</organism>
<name>A0AA37TQ68_9HYPH</name>
<evidence type="ECO:0000256" key="1">
    <source>
        <dbReference type="SAM" id="SignalP"/>
    </source>
</evidence>
<protein>
    <recommendedName>
        <fullName evidence="4">Heme utilization protein</fullName>
    </recommendedName>
</protein>
<accession>A0AA37TQ68</accession>
<evidence type="ECO:0000313" key="3">
    <source>
        <dbReference type="Proteomes" id="UP001157440"/>
    </source>
</evidence>
<gene>
    <name evidence="2" type="ORF">GCM10007890_56810</name>
</gene>
<keyword evidence="1" id="KW-0732">Signal</keyword>
<comment type="caution">
    <text evidence="2">The sequence shown here is derived from an EMBL/GenBank/DDBJ whole genome shotgun (WGS) entry which is preliminary data.</text>
</comment>